<dbReference type="Pfam" id="PF10531">
    <property type="entry name" value="SLBB"/>
    <property type="match status" value="5"/>
</dbReference>
<dbReference type="AlphaFoldDB" id="A0A4R2FBE9"/>
<feature type="signal peptide" evidence="3">
    <location>
        <begin position="1"/>
        <end position="21"/>
    </location>
</feature>
<dbReference type="PANTHER" id="PTHR33619:SF3">
    <property type="entry name" value="POLYSACCHARIDE EXPORT PROTEIN GFCE-RELATED"/>
    <property type="match status" value="1"/>
</dbReference>
<feature type="compositionally biased region" description="Basic and acidic residues" evidence="2">
    <location>
        <begin position="90"/>
        <end position="111"/>
    </location>
</feature>
<keyword evidence="1 3" id="KW-0732">Signal</keyword>
<dbReference type="InterPro" id="IPR003715">
    <property type="entry name" value="Poly_export_N"/>
</dbReference>
<gene>
    <name evidence="6" type="ORF">EDC91_1085</name>
</gene>
<evidence type="ECO:0000313" key="7">
    <source>
        <dbReference type="Proteomes" id="UP000294832"/>
    </source>
</evidence>
<feature type="domain" description="Soluble ligand binding" evidence="5">
    <location>
        <begin position="503"/>
        <end position="555"/>
    </location>
</feature>
<organism evidence="6 7">
    <name type="scientific">Shewanella fodinae</name>
    <dbReference type="NCBI Taxonomy" id="552357"/>
    <lineage>
        <taxon>Bacteria</taxon>
        <taxon>Pseudomonadati</taxon>
        <taxon>Pseudomonadota</taxon>
        <taxon>Gammaproteobacteria</taxon>
        <taxon>Alteromonadales</taxon>
        <taxon>Shewanellaceae</taxon>
        <taxon>Shewanella</taxon>
    </lineage>
</organism>
<keyword evidence="7" id="KW-1185">Reference proteome</keyword>
<comment type="caution">
    <text evidence="6">The sequence shown here is derived from an EMBL/GenBank/DDBJ whole genome shotgun (WGS) entry which is preliminary data.</text>
</comment>
<evidence type="ECO:0000313" key="6">
    <source>
        <dbReference type="EMBL" id="TCN85768.1"/>
    </source>
</evidence>
<dbReference type="PANTHER" id="PTHR33619">
    <property type="entry name" value="POLYSACCHARIDE EXPORT PROTEIN GFCE-RELATED"/>
    <property type="match status" value="1"/>
</dbReference>
<feature type="domain" description="Polysaccharide export protein N-terminal" evidence="4">
    <location>
        <begin position="140"/>
        <end position="203"/>
    </location>
</feature>
<feature type="domain" description="Soluble ligand binding" evidence="5">
    <location>
        <begin position="601"/>
        <end position="641"/>
    </location>
</feature>
<feature type="region of interest" description="Disordered" evidence="2">
    <location>
        <begin position="64"/>
        <end position="111"/>
    </location>
</feature>
<sequence length="833" mass="90606">MLLMKRKIIFALAALVSFGGAQVEAITISPQMIEQFKSLPKAEQERIAKQYGVDLNSIDLTGASKSRSEVDNPQVVKPRSVSQNSNSGLEKTEDEKLNQATKTESKVEASEIKKERQIKRFGYDLFAGSPSTFAPVSDVPVPSEYMIGPGDTINIQLYGKENNSYSLTVQRDGSVNFPQLGPVSLVGMSFAEMKAFLTNKVKETMIGVDCGITMGELRSIRIFVAGDAYQPGSYTVSSLSTITQALFVSGGVNEIGTLRNIQLKRAGKTVGTFDVYNLLLKGDASGDLRLQSGDVVFIPSVGKLISVTGEVRRPAIYELKAGETAGDLLSMAGGLAPGAYPKASTIERFEANASKTVISVDLTSDAGRQVLMDNGDVLSVKSTSSRIDNAVAIYGAVIRPGEYQWHQGITIAQMLPSIWDDLTIAADLDYALVVRQINQRGDIKVIQFNLGKAIGSPHSKDNLALLPRDKVLVFDYASRKDLLGPVINRLKEQSRFGDAAKLVNINGSVRFPGLYPLVEDADIKKLIVAAGGLNEGAYTLSAELTRQKVSEVDGVSITHTQINLQNALSDKEKDNFGLKSRDVITVRNIPDWQDNRWVVLKGEVKFPGTYSIQKGETLRSVLARAGGLTAEAAPKSAIFTRESVKKKEAQELTNVSNELRREIAAKSLTAETQNVSFSEAQQMLKQLENMPVVGRLVVDLNAISVGVESADVTLEDKDTLYIPHKNQIVSVMGQVQHPASHRYKPGVTLEQYLSLSGGVRKRADEKRIYILKADGSVKMPETSLWFSNTNQIDAGDTIIVPLDTGYKDNLTLWSQVTSIFYNSAVALAAIANL</sequence>
<evidence type="ECO:0000259" key="4">
    <source>
        <dbReference type="Pfam" id="PF02563"/>
    </source>
</evidence>
<name>A0A4R2FBE9_9GAMM</name>
<dbReference type="Pfam" id="PF02563">
    <property type="entry name" value="Poly_export"/>
    <property type="match status" value="1"/>
</dbReference>
<dbReference type="InterPro" id="IPR019554">
    <property type="entry name" value="Soluble_ligand-bd"/>
</dbReference>
<dbReference type="Gene3D" id="3.10.560.10">
    <property type="entry name" value="Outer membrane lipoprotein wza domain like"/>
    <property type="match status" value="6"/>
</dbReference>
<feature type="domain" description="Soluble ligand binding" evidence="5">
    <location>
        <begin position="728"/>
        <end position="776"/>
    </location>
</feature>
<reference evidence="6 7" key="1">
    <citation type="submission" date="2019-03" db="EMBL/GenBank/DDBJ databases">
        <title>Freshwater and sediment microbial communities from various areas in North America, analyzing microbe dynamics in response to fracking.</title>
        <authorList>
            <person name="Lamendella R."/>
        </authorList>
    </citation>
    <scope>NUCLEOTIDE SEQUENCE [LARGE SCALE GENOMIC DNA]</scope>
    <source>
        <strain evidence="6 7">74A</strain>
    </source>
</reference>
<dbReference type="EMBL" id="SLWF01000008">
    <property type="protein sequence ID" value="TCN85768.1"/>
    <property type="molecule type" value="Genomic_DNA"/>
</dbReference>
<evidence type="ECO:0000256" key="3">
    <source>
        <dbReference type="SAM" id="SignalP"/>
    </source>
</evidence>
<evidence type="ECO:0000256" key="2">
    <source>
        <dbReference type="SAM" id="MobiDB-lite"/>
    </source>
</evidence>
<feature type="compositionally biased region" description="Polar residues" evidence="2">
    <location>
        <begin position="80"/>
        <end position="89"/>
    </location>
</feature>
<protein>
    <submittedName>
        <fullName evidence="6">Polysaccharide export outer membrane protein</fullName>
    </submittedName>
</protein>
<accession>A0A4R2FBE9</accession>
<evidence type="ECO:0000256" key="1">
    <source>
        <dbReference type="ARBA" id="ARBA00022729"/>
    </source>
</evidence>
<evidence type="ECO:0000259" key="5">
    <source>
        <dbReference type="Pfam" id="PF10531"/>
    </source>
</evidence>
<dbReference type="GO" id="GO:0015159">
    <property type="term" value="F:polysaccharide transmembrane transporter activity"/>
    <property type="evidence" value="ECO:0007669"/>
    <property type="project" value="InterPro"/>
</dbReference>
<dbReference type="SUPFAM" id="SSF142984">
    <property type="entry name" value="Nqo1 middle domain-like"/>
    <property type="match status" value="1"/>
</dbReference>
<feature type="domain" description="Soluble ligand binding" evidence="5">
    <location>
        <begin position="222"/>
        <end position="270"/>
    </location>
</feature>
<feature type="chain" id="PRO_5020657602" evidence="3">
    <location>
        <begin position="22"/>
        <end position="833"/>
    </location>
</feature>
<dbReference type="InterPro" id="IPR049712">
    <property type="entry name" value="Poly_export"/>
</dbReference>
<proteinExistence type="predicted"/>
<feature type="domain" description="Soluble ligand binding" evidence="5">
    <location>
        <begin position="305"/>
        <end position="356"/>
    </location>
</feature>
<dbReference type="Proteomes" id="UP000294832">
    <property type="component" value="Unassembled WGS sequence"/>
</dbReference>